<protein>
    <recommendedName>
        <fullName evidence="2">Bulb-type lectin domain-containing protein</fullName>
    </recommendedName>
</protein>
<dbReference type="InterPro" id="IPR011047">
    <property type="entry name" value="Quinoprotein_ADH-like_sf"/>
</dbReference>
<dbReference type="SUPFAM" id="SSF50998">
    <property type="entry name" value="Quinoprotein alcohol dehydrogenase-like"/>
    <property type="match status" value="1"/>
</dbReference>
<dbReference type="EMBL" id="UINC01016271">
    <property type="protein sequence ID" value="SVA67870.1"/>
    <property type="molecule type" value="Genomic_DNA"/>
</dbReference>
<dbReference type="AlphaFoldDB" id="A0A381XT86"/>
<evidence type="ECO:0000313" key="1">
    <source>
        <dbReference type="EMBL" id="SVA67870.1"/>
    </source>
</evidence>
<accession>A0A381XT86</accession>
<gene>
    <name evidence="1" type="ORF">METZ01_LOCUS120724</name>
</gene>
<dbReference type="PANTHER" id="PTHR42754:SF1">
    <property type="entry name" value="LIPOPROTEIN"/>
    <property type="match status" value="1"/>
</dbReference>
<sequence>MKKLYPLLSVLFLIYWGCEESEDPDTPNIIECSLDTLFSREVGGASNTDGYDIVRLDDCGYVGVGKRSSRPWIMKIDEAGNEIWSKIFEEVPIPQGDFGSGHQYATALDATTDGGFVLCTSVSTNHPSYNSTGFIIKTDSSGTTEWITELPSNRAHHGKDIIQTVEGDYVVVGTWFVSSAETSEKSAFMARYTESGSLSWIEHYGGACDEDMFNAVIQKDDGGFIAVGQFEHEGGVYNCDFYGYTDLWFVSTDSEGYLLNESMVGGPAWEEATDIVMLMDGSFAVSAKKRHTINHPINAWLLSMDMTGNILWEWDEPDYSGGLRLGDDLQDIILSGDSQTIVAMGFTYDLPIDNIVPNVWAFDAATGQQLWTNSYGGETGGTGRAGIVEAFDQGLLFFGYTNGKRLKIIKTDSEGNM</sequence>
<organism evidence="1">
    <name type="scientific">marine metagenome</name>
    <dbReference type="NCBI Taxonomy" id="408172"/>
    <lineage>
        <taxon>unclassified sequences</taxon>
        <taxon>metagenomes</taxon>
        <taxon>ecological metagenomes</taxon>
    </lineage>
</organism>
<dbReference type="PANTHER" id="PTHR42754">
    <property type="entry name" value="ENDOGLUCANASE"/>
    <property type="match status" value="1"/>
</dbReference>
<evidence type="ECO:0008006" key="2">
    <source>
        <dbReference type="Google" id="ProtNLM"/>
    </source>
</evidence>
<name>A0A381XT86_9ZZZZ</name>
<reference evidence="1" key="1">
    <citation type="submission" date="2018-05" db="EMBL/GenBank/DDBJ databases">
        <authorList>
            <person name="Lanie J.A."/>
            <person name="Ng W.-L."/>
            <person name="Kazmierczak K.M."/>
            <person name="Andrzejewski T.M."/>
            <person name="Davidsen T.M."/>
            <person name="Wayne K.J."/>
            <person name="Tettelin H."/>
            <person name="Glass J.I."/>
            <person name="Rusch D."/>
            <person name="Podicherti R."/>
            <person name="Tsui H.-C.T."/>
            <person name="Winkler M.E."/>
        </authorList>
    </citation>
    <scope>NUCLEOTIDE SEQUENCE</scope>
</reference>
<proteinExistence type="predicted"/>